<feature type="transmembrane region" description="Helical" evidence="5">
    <location>
        <begin position="408"/>
        <end position="430"/>
    </location>
</feature>
<dbReference type="InterPro" id="IPR026082">
    <property type="entry name" value="ABCA"/>
</dbReference>
<evidence type="ECO:0000256" key="5">
    <source>
        <dbReference type="SAM" id="Phobius"/>
    </source>
</evidence>
<dbReference type="GO" id="GO:0140359">
    <property type="term" value="F:ABC-type transporter activity"/>
    <property type="evidence" value="ECO:0007669"/>
    <property type="project" value="InterPro"/>
</dbReference>
<keyword evidence="3 5" id="KW-1133">Transmembrane helix</keyword>
<keyword evidence="8" id="KW-1185">Reference proteome</keyword>
<evidence type="ECO:0000313" key="8">
    <source>
        <dbReference type="Proteomes" id="UP000747542"/>
    </source>
</evidence>
<keyword evidence="7" id="KW-0067">ATP-binding</keyword>
<feature type="transmembrane region" description="Helical" evidence="5">
    <location>
        <begin position="273"/>
        <end position="293"/>
    </location>
</feature>
<comment type="subcellular location">
    <subcellularLocation>
        <location evidence="1">Membrane</location>
        <topology evidence="1">Multi-pass membrane protein</topology>
    </subcellularLocation>
</comment>
<feature type="domain" description="ABC-2 type transporter transmembrane" evidence="6">
    <location>
        <begin position="231"/>
        <end position="470"/>
    </location>
</feature>
<feature type="transmembrane region" description="Helical" evidence="5">
    <location>
        <begin position="450"/>
        <end position="471"/>
    </location>
</feature>
<keyword evidence="2 5" id="KW-0812">Transmembrane</keyword>
<protein>
    <submittedName>
        <fullName evidence="7">ATP-binding cassette sub-family A member 5-like</fullName>
    </submittedName>
</protein>
<name>A0A8J5MRM7_HOMAM</name>
<sequence>MEMTYPEPDGGDSGRSQLAWTCGDDGVHLTNSVGKGSFMDQLKALLIRNLTLKMRDKRKTLTEFLMPLYWIMILAIIRMSIKDEHYDPIGVPHVETLVEKIQELGTGMGVVISVVYHNSEEDLLKAFRQVSSGGCWQCSSTLFLITFVFLERAKSPIISRAVVFPHHPVMNKTYLLRFNPLSILTGGLPLSSNLWTSGPNCRSLHNEDTGLQLSGCPPNHYFFSGFSVLQTLIDTAIISLQTKKNISVPSVTLENFPKEEYQSGGGLVLRSIVPLYMVFAWAQFIVYMLMLVVEEKEKKIKESMKMMGLRDSVYWLSWFAVYGAYVLVLALICIVVLPLSGVFKHVNLLLLFILFILYGCSSIVFAFMMTPFFNRAKVAGLIGNLTQVAFSLLFYLQVYLGDSINQGVFWALALLSPCAFSFAVDKVIMFDVPGGGLGFNNVWEGPGLPFAGSLIMLSVDILLYLFLAYYLDSVIPTALRSAALRCCLRCAALRCAALRCGQAALRCAELRCAALHFAVSCAALRELRCTAVKLRCTALRCATLRCTAVKLRCTAVSCAALHCSEATLRCATLRCAALRCAALQ</sequence>
<evidence type="ECO:0000256" key="3">
    <source>
        <dbReference type="ARBA" id="ARBA00022989"/>
    </source>
</evidence>
<keyword evidence="7" id="KW-0547">Nucleotide-binding</keyword>
<evidence type="ECO:0000256" key="4">
    <source>
        <dbReference type="ARBA" id="ARBA00023136"/>
    </source>
</evidence>
<dbReference type="Pfam" id="PF12698">
    <property type="entry name" value="ABC2_membrane_3"/>
    <property type="match status" value="1"/>
</dbReference>
<comment type="caution">
    <text evidence="7">The sequence shown here is derived from an EMBL/GenBank/DDBJ whole genome shotgun (WGS) entry which is preliminary data.</text>
</comment>
<proteinExistence type="predicted"/>
<dbReference type="PANTHER" id="PTHR19229:SF209">
    <property type="entry name" value="ATP-BINDING CASSETTE SUB-FAMILY A MEMBER 5 ISOFORM X1"/>
    <property type="match status" value="1"/>
</dbReference>
<feature type="transmembrane region" description="Helical" evidence="5">
    <location>
        <begin position="313"/>
        <end position="337"/>
    </location>
</feature>
<evidence type="ECO:0000313" key="7">
    <source>
        <dbReference type="EMBL" id="KAG7161468.1"/>
    </source>
</evidence>
<feature type="transmembrane region" description="Helical" evidence="5">
    <location>
        <begin position="349"/>
        <end position="372"/>
    </location>
</feature>
<dbReference type="AlphaFoldDB" id="A0A8J5MRM7"/>
<evidence type="ECO:0000256" key="1">
    <source>
        <dbReference type="ARBA" id="ARBA00004141"/>
    </source>
</evidence>
<dbReference type="PANTHER" id="PTHR19229">
    <property type="entry name" value="ATP-BINDING CASSETTE TRANSPORTER SUBFAMILY A ABCA"/>
    <property type="match status" value="1"/>
</dbReference>
<gene>
    <name evidence="7" type="primary">Abca5-L</name>
    <name evidence="7" type="ORF">Hamer_G024887</name>
</gene>
<accession>A0A8J5MRM7</accession>
<dbReference type="EMBL" id="JAHLQT010029326">
    <property type="protein sequence ID" value="KAG7161468.1"/>
    <property type="molecule type" value="Genomic_DNA"/>
</dbReference>
<organism evidence="7 8">
    <name type="scientific">Homarus americanus</name>
    <name type="common">American lobster</name>
    <dbReference type="NCBI Taxonomy" id="6706"/>
    <lineage>
        <taxon>Eukaryota</taxon>
        <taxon>Metazoa</taxon>
        <taxon>Ecdysozoa</taxon>
        <taxon>Arthropoda</taxon>
        <taxon>Crustacea</taxon>
        <taxon>Multicrustacea</taxon>
        <taxon>Malacostraca</taxon>
        <taxon>Eumalacostraca</taxon>
        <taxon>Eucarida</taxon>
        <taxon>Decapoda</taxon>
        <taxon>Pleocyemata</taxon>
        <taxon>Astacidea</taxon>
        <taxon>Nephropoidea</taxon>
        <taxon>Nephropidae</taxon>
        <taxon>Homarus</taxon>
    </lineage>
</organism>
<dbReference type="Proteomes" id="UP000747542">
    <property type="component" value="Unassembled WGS sequence"/>
</dbReference>
<dbReference type="GO" id="GO:0005319">
    <property type="term" value="F:lipid transporter activity"/>
    <property type="evidence" value="ECO:0007669"/>
    <property type="project" value="TreeGrafter"/>
</dbReference>
<evidence type="ECO:0000256" key="2">
    <source>
        <dbReference type="ARBA" id="ARBA00022692"/>
    </source>
</evidence>
<dbReference type="GO" id="GO:0016020">
    <property type="term" value="C:membrane"/>
    <property type="evidence" value="ECO:0007669"/>
    <property type="project" value="UniProtKB-SubCell"/>
</dbReference>
<dbReference type="InterPro" id="IPR013525">
    <property type="entry name" value="ABC2_TM"/>
</dbReference>
<reference evidence="7" key="1">
    <citation type="journal article" date="2021" name="Sci. Adv.">
        <title>The American lobster genome reveals insights on longevity, neural, and immune adaptations.</title>
        <authorList>
            <person name="Polinski J.M."/>
            <person name="Zimin A.V."/>
            <person name="Clark K.F."/>
            <person name="Kohn A.B."/>
            <person name="Sadowski N."/>
            <person name="Timp W."/>
            <person name="Ptitsyn A."/>
            <person name="Khanna P."/>
            <person name="Romanova D.Y."/>
            <person name="Williams P."/>
            <person name="Greenwood S.J."/>
            <person name="Moroz L.L."/>
            <person name="Walt D.R."/>
            <person name="Bodnar A.G."/>
        </authorList>
    </citation>
    <scope>NUCLEOTIDE SEQUENCE</scope>
    <source>
        <strain evidence="7">GMGI-L3</strain>
    </source>
</reference>
<evidence type="ECO:0000259" key="6">
    <source>
        <dbReference type="Pfam" id="PF12698"/>
    </source>
</evidence>
<feature type="transmembrane region" description="Helical" evidence="5">
    <location>
        <begin position="64"/>
        <end position="81"/>
    </location>
</feature>
<dbReference type="GO" id="GO:0005524">
    <property type="term" value="F:ATP binding"/>
    <property type="evidence" value="ECO:0007669"/>
    <property type="project" value="UniProtKB-KW"/>
</dbReference>
<keyword evidence="4 5" id="KW-0472">Membrane</keyword>
<feature type="transmembrane region" description="Helical" evidence="5">
    <location>
        <begin position="378"/>
        <end position="396"/>
    </location>
</feature>